<feature type="region of interest" description="Disordered" evidence="1">
    <location>
        <begin position="1"/>
        <end position="22"/>
    </location>
</feature>
<feature type="region of interest" description="Disordered" evidence="1">
    <location>
        <begin position="428"/>
        <end position="460"/>
    </location>
</feature>
<dbReference type="Pfam" id="PF10545">
    <property type="entry name" value="MADF_DNA_bdg"/>
    <property type="match status" value="1"/>
</dbReference>
<feature type="domain" description="MADF" evidence="2">
    <location>
        <begin position="286"/>
        <end position="352"/>
    </location>
</feature>
<evidence type="ECO:0000256" key="1">
    <source>
        <dbReference type="SAM" id="MobiDB-lite"/>
    </source>
</evidence>
<sequence length="475" mass="50710">MAGTKNGKDVTALGALGTPGAGAGAVVERAAPVSSSDDREDWLVDHQATGFLSTTGGEEGRKNKNKMDTTRKECNVTAPGEFGAPGAGAGVVVKQATPASLSDDCGARLVDHQACGALTATGEGRGSNTPSEAVPGPSGPARPLTGGAPMVRLRRLPDGLVRCSSSRSIDRVVPISDDEDGDSDASAVSASSVRSGVVGPGDVSGRKRGRPPAAGERFGLAEAKRKLIKLTLKERGLREEDIEDRAVPPLPVHKSCMKLPPADVVAEEMRRAPTPDLGAVINDRIQALNRVSDAVRETKPGVTIEECVTKFHSLRTQYNTERAKVEKSKKSGAGTDDIYKPSLWYYHLRTFLDVYFVPRKSKNSLEKSNTNGGDLQGSTYTGKHNFSQNNCFNVVVNEEIDDCSDTTILCQPLTVEIPMEQLESSPTASALPCSSAAPGSSTDYVESTARSPAKRKSRKRKTIYMQRLSIHWQHR</sequence>
<organism evidence="3 4">
    <name type="scientific">Dufourea novaeangliae</name>
    <name type="common">Sweat bee</name>
    <dbReference type="NCBI Taxonomy" id="178035"/>
    <lineage>
        <taxon>Eukaryota</taxon>
        <taxon>Metazoa</taxon>
        <taxon>Ecdysozoa</taxon>
        <taxon>Arthropoda</taxon>
        <taxon>Hexapoda</taxon>
        <taxon>Insecta</taxon>
        <taxon>Pterygota</taxon>
        <taxon>Neoptera</taxon>
        <taxon>Endopterygota</taxon>
        <taxon>Hymenoptera</taxon>
        <taxon>Apocrita</taxon>
        <taxon>Aculeata</taxon>
        <taxon>Apoidea</taxon>
        <taxon>Anthophila</taxon>
        <taxon>Halictidae</taxon>
        <taxon>Rophitinae</taxon>
        <taxon>Dufourea</taxon>
    </lineage>
</organism>
<dbReference type="AlphaFoldDB" id="A0A154PRG5"/>
<dbReference type="STRING" id="178035.A0A154PRG5"/>
<keyword evidence="4" id="KW-1185">Reference proteome</keyword>
<feature type="compositionally biased region" description="Basic and acidic residues" evidence="1">
    <location>
        <begin position="58"/>
        <end position="70"/>
    </location>
</feature>
<dbReference type="InterPro" id="IPR006578">
    <property type="entry name" value="MADF-dom"/>
</dbReference>
<evidence type="ECO:0000259" key="2">
    <source>
        <dbReference type="Pfam" id="PF10545"/>
    </source>
</evidence>
<dbReference type="Proteomes" id="UP000076502">
    <property type="component" value="Unassembled WGS sequence"/>
</dbReference>
<gene>
    <name evidence="3" type="ORF">WN55_06249</name>
</gene>
<feature type="compositionally biased region" description="Low complexity" evidence="1">
    <location>
        <begin position="184"/>
        <end position="203"/>
    </location>
</feature>
<evidence type="ECO:0000313" key="3">
    <source>
        <dbReference type="EMBL" id="KZC13868.1"/>
    </source>
</evidence>
<name>A0A154PRG5_DUFNO</name>
<accession>A0A154PRG5</accession>
<reference evidence="3 4" key="1">
    <citation type="submission" date="2015-07" db="EMBL/GenBank/DDBJ databases">
        <title>The genome of Dufourea novaeangliae.</title>
        <authorList>
            <person name="Pan H."/>
            <person name="Kapheim K."/>
        </authorList>
    </citation>
    <scope>NUCLEOTIDE SEQUENCE [LARGE SCALE GENOMIC DNA]</scope>
    <source>
        <strain evidence="3">0120121106</strain>
        <tissue evidence="3">Whole body</tissue>
    </source>
</reference>
<proteinExistence type="predicted"/>
<dbReference type="PANTHER" id="PTHR21505">
    <property type="entry name" value="MADF DOMAIN-CONTAINING PROTEIN-RELATED"/>
    <property type="match status" value="1"/>
</dbReference>
<dbReference type="EMBL" id="KQ435013">
    <property type="protein sequence ID" value="KZC13868.1"/>
    <property type="molecule type" value="Genomic_DNA"/>
</dbReference>
<feature type="region of interest" description="Disordered" evidence="1">
    <location>
        <begin position="119"/>
        <end position="148"/>
    </location>
</feature>
<evidence type="ECO:0000313" key="4">
    <source>
        <dbReference type="Proteomes" id="UP000076502"/>
    </source>
</evidence>
<dbReference type="PANTHER" id="PTHR21505:SF8">
    <property type="entry name" value="DPT-YFP REPRESSOR BY OVEREXPRESSION, ISOFORM D-RELATED"/>
    <property type="match status" value="1"/>
</dbReference>
<protein>
    <recommendedName>
        <fullName evidence="2">MADF domain-containing protein</fullName>
    </recommendedName>
</protein>
<feature type="region of interest" description="Disordered" evidence="1">
    <location>
        <begin position="173"/>
        <end position="214"/>
    </location>
</feature>
<feature type="region of interest" description="Disordered" evidence="1">
    <location>
        <begin position="49"/>
        <end position="70"/>
    </location>
</feature>